<dbReference type="GO" id="GO:0046872">
    <property type="term" value="F:metal ion binding"/>
    <property type="evidence" value="ECO:0007669"/>
    <property type="project" value="UniProtKB-KW"/>
</dbReference>
<dbReference type="FunFam" id="3.40.630.10:FF:000015">
    <property type="entry name" value="Aminoacyl-histidine dipeptidase PepD"/>
    <property type="match status" value="1"/>
</dbReference>
<keyword evidence="6" id="KW-0862">Zinc</keyword>
<evidence type="ECO:0000256" key="15">
    <source>
        <dbReference type="ARBA" id="ARBA00076004"/>
    </source>
</evidence>
<evidence type="ECO:0000256" key="8">
    <source>
        <dbReference type="ARBA" id="ARBA00023285"/>
    </source>
</evidence>
<evidence type="ECO:0000256" key="9">
    <source>
        <dbReference type="ARBA" id="ARBA00036421"/>
    </source>
</evidence>
<dbReference type="InterPro" id="IPR002933">
    <property type="entry name" value="Peptidase_M20"/>
</dbReference>
<dbReference type="EMBL" id="DVNA01000067">
    <property type="protein sequence ID" value="HIU54768.1"/>
    <property type="molecule type" value="Genomic_DNA"/>
</dbReference>
<dbReference type="GO" id="GO:0070573">
    <property type="term" value="F:metallodipeptidase activity"/>
    <property type="evidence" value="ECO:0007669"/>
    <property type="project" value="TreeGrafter"/>
</dbReference>
<evidence type="ECO:0000256" key="16">
    <source>
        <dbReference type="ARBA" id="ARBA00077688"/>
    </source>
</evidence>
<dbReference type="FunFam" id="3.40.630.10:FF:000018">
    <property type="entry name" value="Aminoacyl-histidine dipeptidase PepD"/>
    <property type="match status" value="1"/>
</dbReference>
<evidence type="ECO:0000256" key="3">
    <source>
        <dbReference type="ARBA" id="ARBA00022670"/>
    </source>
</evidence>
<dbReference type="GO" id="GO:0006508">
    <property type="term" value="P:proteolysis"/>
    <property type="evidence" value="ECO:0007669"/>
    <property type="project" value="UniProtKB-KW"/>
</dbReference>
<dbReference type="NCBIfam" id="TIGR01893">
    <property type="entry name" value="aa-his-dipept"/>
    <property type="match status" value="1"/>
</dbReference>
<dbReference type="PRINTS" id="PR00934">
    <property type="entry name" value="XHISDIPTASE"/>
</dbReference>
<keyword evidence="4" id="KW-0479">Metal-binding</keyword>
<evidence type="ECO:0000256" key="12">
    <source>
        <dbReference type="ARBA" id="ARBA00061423"/>
    </source>
</evidence>
<accession>A0A9D1M751</accession>
<keyword evidence="5" id="KW-0378">Hydrolase</keyword>
<evidence type="ECO:0000313" key="19">
    <source>
        <dbReference type="EMBL" id="HIU54768.1"/>
    </source>
</evidence>
<dbReference type="Gene3D" id="3.40.630.10">
    <property type="entry name" value="Zn peptidases"/>
    <property type="match status" value="2"/>
</dbReference>
<keyword evidence="3" id="KW-0645">Protease</keyword>
<name>A0A9D1M751_9BACT</name>
<comment type="similarity">
    <text evidence="12">Belongs to the peptidase M20C family.</text>
</comment>
<comment type="cofactor">
    <cofactor evidence="2">
        <name>Zn(2+)</name>
        <dbReference type="ChEBI" id="CHEBI:29105"/>
    </cofactor>
</comment>
<evidence type="ECO:0000259" key="18">
    <source>
        <dbReference type="Pfam" id="PF07687"/>
    </source>
</evidence>
<reference evidence="19" key="2">
    <citation type="journal article" date="2021" name="PeerJ">
        <title>Extensive microbial diversity within the chicken gut microbiome revealed by metagenomics and culture.</title>
        <authorList>
            <person name="Gilroy R."/>
            <person name="Ravi A."/>
            <person name="Getino M."/>
            <person name="Pursley I."/>
            <person name="Horton D.L."/>
            <person name="Alikhan N.F."/>
            <person name="Baker D."/>
            <person name="Gharbi K."/>
            <person name="Hall N."/>
            <person name="Watson M."/>
            <person name="Adriaenssens E.M."/>
            <person name="Foster-Nyarko E."/>
            <person name="Jarju S."/>
            <person name="Secka A."/>
            <person name="Antonio M."/>
            <person name="Oren A."/>
            <person name="Chaudhuri R.R."/>
            <person name="La Ragione R."/>
            <person name="Hildebrand F."/>
            <person name="Pallen M.J."/>
        </authorList>
    </citation>
    <scope>NUCLEOTIDE SEQUENCE</scope>
    <source>
        <strain evidence="19">CHK158-818</strain>
    </source>
</reference>
<dbReference type="CDD" id="cd03890">
    <property type="entry name" value="M20_pepD"/>
    <property type="match status" value="1"/>
</dbReference>
<dbReference type="Proteomes" id="UP000824112">
    <property type="component" value="Unassembled WGS sequence"/>
</dbReference>
<feature type="domain" description="Peptidase M20 dimerisation" evidence="18">
    <location>
        <begin position="206"/>
        <end position="292"/>
    </location>
</feature>
<evidence type="ECO:0000256" key="4">
    <source>
        <dbReference type="ARBA" id="ARBA00022723"/>
    </source>
</evidence>
<evidence type="ECO:0000256" key="13">
    <source>
        <dbReference type="ARBA" id="ARBA00071271"/>
    </source>
</evidence>
<comment type="catalytic activity">
    <reaction evidence="9">
        <text>Hydrolysis of dipeptides, preferentially hydrophobic dipeptides including prolyl amino acids.</text>
        <dbReference type="EC" id="3.4.13.18"/>
    </reaction>
</comment>
<dbReference type="Pfam" id="PF01546">
    <property type="entry name" value="Peptidase_M20"/>
    <property type="match status" value="1"/>
</dbReference>
<sequence length="487" mass="53751">MQITDLKPALIWHYFHEITQVPRPSKKEEKIRAYLLNFAQTQGLEVKQDKIGNILMSKPASAGCENAPVVTLQSHMDMVCEKNGDIEHNFDTDPIQTVIEGEWVRAQGTTLGADNGIGMAAQLAVLADKSLKHGPINALFTVDEETGLTGAFNMEDKMIEGSYLLNLDSEDEGQLFIGCAGGIDTTAVFTYSPSMLPDNYQYFKISVKNLLGGHSGGDIHRGRGNANRILARFLWQSAQKYDMILSHMDGGNLRNAIPREASAIIGIHKNDKEKMRVDLNLYIVVMEEELKEIEPNFTMTMEHESEPDHCIDRRTTAALIEALYACPHGVVSMSRDMEGLVQTSTNLASVKMPGENKIVVATSQRSSVESEKYDIARRVECLFTLAGATVSHSDGYPGWKPNVKSPILSLAVAAYEELFGVKPLITAIHAGLECGLFLKKHPQLDMVSFGPTLSGVHSPDEKMHIPSVEKFWKHLTAILEKVAETKA</sequence>
<dbReference type="PANTHER" id="PTHR43501:SF1">
    <property type="entry name" value="CYTOSOL NON-SPECIFIC DIPEPTIDASE"/>
    <property type="match status" value="1"/>
</dbReference>
<dbReference type="SUPFAM" id="SSF53187">
    <property type="entry name" value="Zn-dependent exopeptidases"/>
    <property type="match status" value="1"/>
</dbReference>
<evidence type="ECO:0000256" key="14">
    <source>
        <dbReference type="ARBA" id="ARBA00075285"/>
    </source>
</evidence>
<keyword evidence="8" id="KW-0170">Cobalt</keyword>
<keyword evidence="7" id="KW-0482">Metalloprotease</keyword>
<dbReference type="PANTHER" id="PTHR43501">
    <property type="entry name" value="CYTOSOL NON-SPECIFIC DIPEPTIDASE"/>
    <property type="match status" value="1"/>
</dbReference>
<evidence type="ECO:0000256" key="7">
    <source>
        <dbReference type="ARBA" id="ARBA00023049"/>
    </source>
</evidence>
<protein>
    <recommendedName>
        <fullName evidence="13">Cytosol non-specific dipeptidase</fullName>
        <ecNumber evidence="10">3.4.13.18</ecNumber>
    </recommendedName>
    <alternativeName>
        <fullName evidence="16">Aminoacyl-histidine dipeptidase</fullName>
    </alternativeName>
    <alternativeName>
        <fullName evidence="15">Beta-alanyl-histidine dipeptidase</fullName>
    </alternativeName>
    <alternativeName>
        <fullName evidence="14">Carnosinase</fullName>
    </alternativeName>
    <alternativeName>
        <fullName evidence="11">Peptidase D</fullName>
    </alternativeName>
    <alternativeName>
        <fullName evidence="17">Xaa-His dipeptidase</fullName>
    </alternativeName>
</protein>
<evidence type="ECO:0000256" key="11">
    <source>
        <dbReference type="ARBA" id="ARBA00044252"/>
    </source>
</evidence>
<dbReference type="EC" id="3.4.13.18" evidence="10"/>
<evidence type="ECO:0000256" key="5">
    <source>
        <dbReference type="ARBA" id="ARBA00022801"/>
    </source>
</evidence>
<evidence type="ECO:0000256" key="10">
    <source>
        <dbReference type="ARBA" id="ARBA00038976"/>
    </source>
</evidence>
<organism evidence="19 20">
    <name type="scientific">Candidatus Gallibacteroides avistercoris</name>
    <dbReference type="NCBI Taxonomy" id="2840833"/>
    <lineage>
        <taxon>Bacteria</taxon>
        <taxon>Pseudomonadati</taxon>
        <taxon>Bacteroidota</taxon>
        <taxon>Bacteroidia</taxon>
        <taxon>Bacteroidales</taxon>
        <taxon>Bacteroidaceae</taxon>
        <taxon>Bacteroidaceae incertae sedis</taxon>
        <taxon>Candidatus Gallibacteroides</taxon>
    </lineage>
</organism>
<dbReference type="GO" id="GO:0005829">
    <property type="term" value="C:cytosol"/>
    <property type="evidence" value="ECO:0007669"/>
    <property type="project" value="TreeGrafter"/>
</dbReference>
<evidence type="ECO:0000256" key="1">
    <source>
        <dbReference type="ARBA" id="ARBA00001941"/>
    </source>
</evidence>
<gene>
    <name evidence="19" type="ORF">IAB03_03050</name>
</gene>
<dbReference type="PIRSF" id="PIRSF016599">
    <property type="entry name" value="Xaa-His_dipept"/>
    <property type="match status" value="1"/>
</dbReference>
<evidence type="ECO:0000256" key="2">
    <source>
        <dbReference type="ARBA" id="ARBA00001947"/>
    </source>
</evidence>
<dbReference type="AlphaFoldDB" id="A0A9D1M751"/>
<dbReference type="InterPro" id="IPR001160">
    <property type="entry name" value="Peptidase_M20C"/>
</dbReference>
<dbReference type="Pfam" id="PF07687">
    <property type="entry name" value="M20_dimer"/>
    <property type="match status" value="1"/>
</dbReference>
<reference evidence="19" key="1">
    <citation type="submission" date="2020-10" db="EMBL/GenBank/DDBJ databases">
        <authorList>
            <person name="Gilroy R."/>
        </authorList>
    </citation>
    <scope>NUCLEOTIDE SEQUENCE</scope>
    <source>
        <strain evidence="19">CHK158-818</strain>
    </source>
</reference>
<dbReference type="InterPro" id="IPR011650">
    <property type="entry name" value="Peptidase_M20_dimer"/>
</dbReference>
<proteinExistence type="inferred from homology"/>
<evidence type="ECO:0000313" key="20">
    <source>
        <dbReference type="Proteomes" id="UP000824112"/>
    </source>
</evidence>
<evidence type="ECO:0000256" key="17">
    <source>
        <dbReference type="ARBA" id="ARBA00078074"/>
    </source>
</evidence>
<evidence type="ECO:0000256" key="6">
    <source>
        <dbReference type="ARBA" id="ARBA00022833"/>
    </source>
</evidence>
<comment type="caution">
    <text evidence="19">The sequence shown here is derived from an EMBL/GenBank/DDBJ whole genome shotgun (WGS) entry which is preliminary data.</text>
</comment>
<comment type="cofactor">
    <cofactor evidence="1">
        <name>Co(2+)</name>
        <dbReference type="ChEBI" id="CHEBI:48828"/>
    </cofactor>
</comment>